<evidence type="ECO:0000256" key="7">
    <source>
        <dbReference type="ARBA" id="ARBA00023125"/>
    </source>
</evidence>
<evidence type="ECO:0000256" key="5">
    <source>
        <dbReference type="ARBA" id="ARBA00022833"/>
    </source>
</evidence>
<evidence type="ECO:0000256" key="3">
    <source>
        <dbReference type="ARBA" id="ARBA00022723"/>
    </source>
</evidence>
<dbReference type="AlphaFoldDB" id="A0A4V1ZHR0"/>
<evidence type="ECO:0000256" key="8">
    <source>
        <dbReference type="HAMAP-Rule" id="MF_00983"/>
    </source>
</evidence>
<evidence type="ECO:0000259" key="10">
    <source>
        <dbReference type="Pfam" id="PF17764"/>
    </source>
</evidence>
<keyword evidence="6 8" id="KW-0067">ATP-binding</keyword>
<dbReference type="GO" id="GO:0006269">
    <property type="term" value="P:DNA replication, synthesis of primer"/>
    <property type="evidence" value="ECO:0007669"/>
    <property type="project" value="UniProtKB-KW"/>
</dbReference>
<dbReference type="InterPro" id="IPR041222">
    <property type="entry name" value="PriA_3primeBD"/>
</dbReference>
<reference evidence="11 12" key="1">
    <citation type="submission" date="2019-01" db="EMBL/GenBank/DDBJ databases">
        <title>Novel species of Cellulomonas.</title>
        <authorList>
            <person name="Liu Q."/>
            <person name="Xin Y.-H."/>
        </authorList>
    </citation>
    <scope>NUCLEOTIDE SEQUENCE [LARGE SCALE GENOMIC DNA]</scope>
    <source>
        <strain evidence="11 12">HLT2-17</strain>
    </source>
</reference>
<dbReference type="GO" id="GO:0043138">
    <property type="term" value="F:3'-5' DNA helicase activity"/>
    <property type="evidence" value="ECO:0007669"/>
    <property type="project" value="TreeGrafter"/>
</dbReference>
<feature type="binding site" evidence="8">
    <location>
        <position position="464"/>
    </location>
    <ligand>
        <name>Zn(2+)</name>
        <dbReference type="ChEBI" id="CHEBI:29105"/>
        <label>2</label>
    </ligand>
</feature>
<protein>
    <recommendedName>
        <fullName evidence="8">Probable replication restart protein PriA</fullName>
    </recommendedName>
    <alternativeName>
        <fullName evidence="8">Putative ATP-dependent DNA helicase PriA</fullName>
    </alternativeName>
</protein>
<feature type="binding site" evidence="8">
    <location>
        <position position="476"/>
    </location>
    <ligand>
        <name>Zn(2+)</name>
        <dbReference type="ChEBI" id="CHEBI:29105"/>
        <label>1</label>
    </ligand>
</feature>
<dbReference type="GO" id="GO:0008270">
    <property type="term" value="F:zinc ion binding"/>
    <property type="evidence" value="ECO:0007669"/>
    <property type="project" value="UniProtKB-UniRule"/>
</dbReference>
<evidence type="ECO:0000313" key="11">
    <source>
        <dbReference type="EMBL" id="RYV52914.1"/>
    </source>
</evidence>
<dbReference type="GO" id="GO:1990077">
    <property type="term" value="C:primosome complex"/>
    <property type="evidence" value="ECO:0007669"/>
    <property type="project" value="UniProtKB-UniRule"/>
</dbReference>
<keyword evidence="12" id="KW-1185">Reference proteome</keyword>
<dbReference type="GO" id="GO:0006270">
    <property type="term" value="P:DNA replication initiation"/>
    <property type="evidence" value="ECO:0007669"/>
    <property type="project" value="TreeGrafter"/>
</dbReference>
<comment type="function">
    <text evidence="8">Initiates the restart of stalled replication forks, which reloads the replicative helicase on sites other than the origin of replication. Recognizes and binds to abandoned replication forks and remodels them to uncover a helicase loading site. Promotes assembly of the primosome at these replication forks.</text>
</comment>
<dbReference type="Gene3D" id="3.40.1440.60">
    <property type="entry name" value="PriA, 3(prime) DNA-binding domain"/>
    <property type="match status" value="1"/>
</dbReference>
<gene>
    <name evidence="8" type="primary">priA</name>
    <name evidence="11" type="ORF">EUA98_01490</name>
</gene>
<keyword evidence="2 8" id="KW-0235">DNA replication</keyword>
<sequence>MPVGEQLTLAGLPGPRTARRPRSAVAVEIAERLPVARVCIDLPPAHLDRPFEYLVPAALDDVAQPGTRVKVRFGRQDVDGYLLERVETAEHDGELVPLRKVVSGEAVLTPSVLRLSRAVADRYAGTLADVLRLAIPPRHARVEAEGGPAAAAAAEGSPATAAAAEGGPAVRPSEVRGPTPSGTGWADHRGGGAFLSHLSAGHAPRAVWSALPGGPGSSWADAIAQAVVATSISGRGSLVVVPDARDGDLVAAALESAGVPAWTPGAEGGYARLAADDGPASRYRSFLAVLRGHARVVIGTRAAAFAPVQTLGLVVCWDELDDLHSEPRSPYPHVREVLAIRAEQAGCAALIGGHARSTEAQAMVAAGWAQPLQADRPVVRARTPRVRALTSIELARDGAAGAARLPSEAWRVAREALRTGPVLVQVPRAGYLPVVACERCRTVARCGACHGPLAIGSAAGVPQCTWCGALATTWRCGECGSGALRSVRVGSDRTAEELGRAFPGVPVRVSGAGSPTGVLARVDGRPALVVATPGAEPEADGGYAAALLLDAAVSTARVSLRTGEEAVHRWLTAASLVRPSGAGGVVLLVGDAAPAPTQALVRWDPVGFVERELTERAELALPPAVRVGAVTGTRDAVAVFLARLALPPGADVLGPVVVEDAQAVTAAARQAPGTLDQPVRAIVRAPLAAGGALAAALAASSAVRSARREGGTVRIQLDPREML</sequence>
<dbReference type="Gene3D" id="3.40.50.300">
    <property type="entry name" value="P-loop containing nucleotide triphosphate hydrolases"/>
    <property type="match status" value="1"/>
</dbReference>
<dbReference type="GO" id="GO:0003677">
    <property type="term" value="F:DNA binding"/>
    <property type="evidence" value="ECO:0007669"/>
    <property type="project" value="UniProtKB-UniRule"/>
</dbReference>
<dbReference type="GO" id="GO:0006310">
    <property type="term" value="P:DNA recombination"/>
    <property type="evidence" value="ECO:0007669"/>
    <property type="project" value="InterPro"/>
</dbReference>
<comment type="caution">
    <text evidence="11">The sequence shown here is derived from an EMBL/GenBank/DDBJ whole genome shotgun (WGS) entry which is preliminary data.</text>
</comment>
<comment type="caution">
    <text evidence="8">As this protein does not have any detectable helicase domains, it probably does not have helicase activity.</text>
</comment>
<keyword evidence="3 8" id="KW-0479">Metal-binding</keyword>
<dbReference type="Proteomes" id="UP000293764">
    <property type="component" value="Unassembled WGS sequence"/>
</dbReference>
<feature type="region of interest" description="Disordered" evidence="9">
    <location>
        <begin position="146"/>
        <end position="189"/>
    </location>
</feature>
<feature type="compositionally biased region" description="Low complexity" evidence="9">
    <location>
        <begin position="146"/>
        <end position="169"/>
    </location>
</feature>
<feature type="binding site" evidence="8">
    <location>
        <position position="467"/>
    </location>
    <ligand>
        <name>Zn(2+)</name>
        <dbReference type="ChEBI" id="CHEBI:29105"/>
        <label>2</label>
    </ligand>
</feature>
<dbReference type="InterPro" id="IPR005259">
    <property type="entry name" value="PriA"/>
</dbReference>
<dbReference type="InterPro" id="IPR027417">
    <property type="entry name" value="P-loop_NTPase"/>
</dbReference>
<feature type="binding site" evidence="8">
    <location>
        <position position="440"/>
    </location>
    <ligand>
        <name>Zn(2+)</name>
        <dbReference type="ChEBI" id="CHEBI:29105"/>
        <label>1</label>
    </ligand>
</feature>
<dbReference type="Pfam" id="PF17764">
    <property type="entry name" value="PriA_3primeBD"/>
    <property type="match status" value="1"/>
</dbReference>
<evidence type="ECO:0000256" key="6">
    <source>
        <dbReference type="ARBA" id="ARBA00022840"/>
    </source>
</evidence>
<dbReference type="HAMAP" id="MF_00983">
    <property type="entry name" value="PriA"/>
    <property type="match status" value="1"/>
</dbReference>
<name>A0A4V1ZHR0_9MICO</name>
<evidence type="ECO:0000256" key="2">
    <source>
        <dbReference type="ARBA" id="ARBA00022705"/>
    </source>
</evidence>
<comment type="similarity">
    <text evidence="8">Belongs to the helicase family. PriA subfamily.</text>
</comment>
<feature type="domain" description="Primosomal protein N' 3' DNA-binding" evidence="10">
    <location>
        <begin position="37"/>
        <end position="136"/>
    </location>
</feature>
<proteinExistence type="inferred from homology"/>
<comment type="cofactor">
    <cofactor evidence="8">
        <name>Zn(2+)</name>
        <dbReference type="ChEBI" id="CHEBI:29105"/>
    </cofactor>
    <text evidence="8">Binds 2 zinc ions per subunit.</text>
</comment>
<feature type="binding site" evidence="8">
    <location>
        <position position="449"/>
    </location>
    <ligand>
        <name>Zn(2+)</name>
        <dbReference type="ChEBI" id="CHEBI:29105"/>
        <label>2</label>
    </ligand>
</feature>
<feature type="binding site" evidence="8">
    <location>
        <position position="446"/>
    </location>
    <ligand>
        <name>Zn(2+)</name>
        <dbReference type="ChEBI" id="CHEBI:29105"/>
        <label>2</label>
    </ligand>
</feature>
<keyword evidence="4 8" id="KW-0547">Nucleotide-binding</keyword>
<feature type="binding site" evidence="8">
    <location>
        <position position="437"/>
    </location>
    <ligand>
        <name>Zn(2+)</name>
        <dbReference type="ChEBI" id="CHEBI:29105"/>
        <label>1</label>
    </ligand>
</feature>
<accession>A0A4V1ZHR0</accession>
<keyword evidence="7 8" id="KW-0238">DNA-binding</keyword>
<dbReference type="InterPro" id="IPR042115">
    <property type="entry name" value="PriA_3primeBD_sf"/>
</dbReference>
<organism evidence="11 12">
    <name type="scientific">Pengzhenrongella frigida</name>
    <dbReference type="NCBI Taxonomy" id="1259133"/>
    <lineage>
        <taxon>Bacteria</taxon>
        <taxon>Bacillati</taxon>
        <taxon>Actinomycetota</taxon>
        <taxon>Actinomycetes</taxon>
        <taxon>Micrococcales</taxon>
        <taxon>Pengzhenrongella</taxon>
    </lineage>
</organism>
<evidence type="ECO:0000256" key="1">
    <source>
        <dbReference type="ARBA" id="ARBA00022515"/>
    </source>
</evidence>
<dbReference type="GO" id="GO:0005524">
    <property type="term" value="F:ATP binding"/>
    <property type="evidence" value="ECO:0007669"/>
    <property type="project" value="UniProtKB-UniRule"/>
</dbReference>
<evidence type="ECO:0000256" key="9">
    <source>
        <dbReference type="SAM" id="MobiDB-lite"/>
    </source>
</evidence>
<evidence type="ECO:0000256" key="4">
    <source>
        <dbReference type="ARBA" id="ARBA00022741"/>
    </source>
</evidence>
<keyword evidence="1 8" id="KW-0639">Primosome</keyword>
<comment type="subunit">
    <text evidence="8">Component of the replication restart primosome.</text>
</comment>
<feature type="binding site" evidence="8">
    <location>
        <position position="479"/>
    </location>
    <ligand>
        <name>Zn(2+)</name>
        <dbReference type="ChEBI" id="CHEBI:29105"/>
        <label>1</label>
    </ligand>
</feature>
<dbReference type="OrthoDB" id="3177118at2"/>
<dbReference type="PANTHER" id="PTHR30580">
    <property type="entry name" value="PRIMOSOMAL PROTEIN N"/>
    <property type="match status" value="1"/>
</dbReference>
<keyword evidence="5 8" id="KW-0862">Zinc</keyword>
<evidence type="ECO:0000313" key="12">
    <source>
        <dbReference type="Proteomes" id="UP000293764"/>
    </source>
</evidence>
<dbReference type="EMBL" id="SDWW01000002">
    <property type="protein sequence ID" value="RYV52914.1"/>
    <property type="molecule type" value="Genomic_DNA"/>
</dbReference>
<dbReference type="GO" id="GO:0006302">
    <property type="term" value="P:double-strand break repair"/>
    <property type="evidence" value="ECO:0007669"/>
    <property type="project" value="InterPro"/>
</dbReference>
<dbReference type="PANTHER" id="PTHR30580:SF0">
    <property type="entry name" value="PRIMOSOMAL PROTEIN N"/>
    <property type="match status" value="1"/>
</dbReference>